<keyword evidence="2" id="KW-1185">Reference proteome</keyword>
<evidence type="ECO:0000313" key="2">
    <source>
        <dbReference type="Proteomes" id="UP001060085"/>
    </source>
</evidence>
<accession>A0ACC0C764</accession>
<dbReference type="EMBL" id="CM044701">
    <property type="protein sequence ID" value="KAI5680628.1"/>
    <property type="molecule type" value="Genomic_DNA"/>
</dbReference>
<evidence type="ECO:0000313" key="1">
    <source>
        <dbReference type="EMBL" id="KAI5680628.1"/>
    </source>
</evidence>
<reference evidence="2" key="1">
    <citation type="journal article" date="2023" name="Nat. Plants">
        <title>Single-cell RNA sequencing provides a high-resolution roadmap for understanding the multicellular compartmentation of specialized metabolism.</title>
        <authorList>
            <person name="Sun S."/>
            <person name="Shen X."/>
            <person name="Li Y."/>
            <person name="Li Y."/>
            <person name="Wang S."/>
            <person name="Li R."/>
            <person name="Zhang H."/>
            <person name="Shen G."/>
            <person name="Guo B."/>
            <person name="Wei J."/>
            <person name="Xu J."/>
            <person name="St-Pierre B."/>
            <person name="Chen S."/>
            <person name="Sun C."/>
        </authorList>
    </citation>
    <scope>NUCLEOTIDE SEQUENCE [LARGE SCALE GENOMIC DNA]</scope>
</reference>
<dbReference type="Proteomes" id="UP001060085">
    <property type="component" value="Linkage Group LG01"/>
</dbReference>
<comment type="caution">
    <text evidence="1">The sequence shown here is derived from an EMBL/GenBank/DDBJ whole genome shotgun (WGS) entry which is preliminary data.</text>
</comment>
<name>A0ACC0C764_CATRO</name>
<proteinExistence type="predicted"/>
<organism evidence="1 2">
    <name type="scientific">Catharanthus roseus</name>
    <name type="common">Madagascar periwinkle</name>
    <name type="synonym">Vinca rosea</name>
    <dbReference type="NCBI Taxonomy" id="4058"/>
    <lineage>
        <taxon>Eukaryota</taxon>
        <taxon>Viridiplantae</taxon>
        <taxon>Streptophyta</taxon>
        <taxon>Embryophyta</taxon>
        <taxon>Tracheophyta</taxon>
        <taxon>Spermatophyta</taxon>
        <taxon>Magnoliopsida</taxon>
        <taxon>eudicotyledons</taxon>
        <taxon>Gunneridae</taxon>
        <taxon>Pentapetalae</taxon>
        <taxon>asterids</taxon>
        <taxon>lamiids</taxon>
        <taxon>Gentianales</taxon>
        <taxon>Apocynaceae</taxon>
        <taxon>Rauvolfioideae</taxon>
        <taxon>Vinceae</taxon>
        <taxon>Catharanthinae</taxon>
        <taxon>Catharanthus</taxon>
    </lineage>
</organism>
<sequence length="708" mass="78578">MAQYNNMEADKMLDVYIYDYLVKRKYSNSAKTFQTEAHIPAKTSAIDAPGGFLFEWWSIFWDVFIARYRPGSKSEEQLQQQKLQQTSQQQQWLEQMQLQLILQKHIEQQKQQQQRDEIQVQSSAANSNITRQNLGSTNALAKKIMSPHRILQPRCSQNIGQPSDAAHVALLRSAGSGGQLPQQFPYDGTPSNLSYFQAMNDQMQQTWTSQSSITPATYLRVPSSDGSLDKVTESDQTANNFPLEGWPLSVFQQQILKNNQCHKEHIQPMPHFQQFKQPNYQDQQPDKMDAVGGNADCAAISNTSRDYSQATENQVLRKRKQPISSMDPPNSSGTGTTSRSKRSSSMLSINKIGHHGDSSSSDAHIFHRGSFGPQTSGANQLADSDNNGSLADNVDSFFSSSNPGKENTTGEGLEGSQDITFSEVGIIHANLVNHCDFSSDGKLIATSGNDEKIMIWSVETREEKCTIEEHSDVITDIRFSPRLPRIATSSLDKTVKIWNVNNPGYPLRSFVGHSAPVMSLDFHPKTEDLVCSCDDATAIRYWSIKSGGCTGLSKADATQVRFQPVHGRFLAAAVRNGVSIIDVETAQANGYPLKGHATNVISVCWNSSGEYLASLSEDVIRVWKIGSGEVQDCIHELSTSSKKFQCCVFHPCYPSSLVIGFNQSLELWHMAENKMITLLEQPINALAVSPRSGYVASASDENLIKLWK</sequence>
<protein>
    <submittedName>
        <fullName evidence="1">Uncharacterized protein</fullName>
    </submittedName>
</protein>
<gene>
    <name evidence="1" type="ORF">M9H77_01855</name>
</gene>